<keyword evidence="6" id="KW-0963">Cytoplasm</keyword>
<dbReference type="AlphaFoldDB" id="A0A4P6L122"/>
<evidence type="ECO:0000256" key="6">
    <source>
        <dbReference type="ARBA" id="ARBA00022490"/>
    </source>
</evidence>
<dbReference type="GO" id="GO:0003774">
    <property type="term" value="F:cytoskeletal motor activity"/>
    <property type="evidence" value="ECO:0007669"/>
    <property type="project" value="InterPro"/>
</dbReference>
<keyword evidence="12" id="KW-0966">Cell projection</keyword>
<evidence type="ECO:0000259" key="11">
    <source>
        <dbReference type="Pfam" id="PF02108"/>
    </source>
</evidence>
<dbReference type="OrthoDB" id="5296952at2"/>
<dbReference type="InterPro" id="IPR018035">
    <property type="entry name" value="Flagellar_FliH/T3SS_HrpE"/>
</dbReference>
<keyword evidence="12" id="KW-0969">Cilium</keyword>
<comment type="similarity">
    <text evidence="3">Belongs to the FliH family.</text>
</comment>
<dbReference type="PANTHER" id="PTHR34982">
    <property type="entry name" value="YOP PROTEINS TRANSLOCATION PROTEIN L"/>
    <property type="match status" value="1"/>
</dbReference>
<dbReference type="GO" id="GO:0044781">
    <property type="term" value="P:bacterial-type flagellum organization"/>
    <property type="evidence" value="ECO:0007669"/>
    <property type="project" value="UniProtKB-KW"/>
</dbReference>
<dbReference type="InterPro" id="IPR051472">
    <property type="entry name" value="T3SS_Stator/FliH"/>
</dbReference>
<dbReference type="GO" id="GO:0009288">
    <property type="term" value="C:bacterial-type flagellum"/>
    <property type="evidence" value="ECO:0007669"/>
    <property type="project" value="InterPro"/>
</dbReference>
<keyword evidence="13" id="KW-1185">Reference proteome</keyword>
<dbReference type="GO" id="GO:0005829">
    <property type="term" value="C:cytosol"/>
    <property type="evidence" value="ECO:0007669"/>
    <property type="project" value="TreeGrafter"/>
</dbReference>
<comment type="function">
    <text evidence="1">Needed for flagellar regrowth and assembly.</text>
</comment>
<evidence type="ECO:0000256" key="8">
    <source>
        <dbReference type="ARBA" id="ARBA00022927"/>
    </source>
</evidence>
<keyword evidence="12" id="KW-0282">Flagellum</keyword>
<organism evidence="12 13">
    <name type="scientific">Pseudoduganella lutea</name>
    <dbReference type="NCBI Taxonomy" id="321985"/>
    <lineage>
        <taxon>Bacteria</taxon>
        <taxon>Pseudomonadati</taxon>
        <taxon>Pseudomonadota</taxon>
        <taxon>Betaproteobacteria</taxon>
        <taxon>Burkholderiales</taxon>
        <taxon>Oxalobacteraceae</taxon>
        <taxon>Telluria group</taxon>
        <taxon>Pseudoduganella</taxon>
    </lineage>
</organism>
<evidence type="ECO:0000313" key="13">
    <source>
        <dbReference type="Proteomes" id="UP000290637"/>
    </source>
</evidence>
<dbReference type="EMBL" id="CP035913">
    <property type="protein sequence ID" value="QBE64845.1"/>
    <property type="molecule type" value="Genomic_DNA"/>
</dbReference>
<keyword evidence="5" id="KW-0813">Transport</keyword>
<evidence type="ECO:0000256" key="4">
    <source>
        <dbReference type="ARBA" id="ARBA00016507"/>
    </source>
</evidence>
<dbReference type="KEGG" id="plue:EWM63_19130"/>
<comment type="subcellular location">
    <subcellularLocation>
        <location evidence="2">Cytoplasm</location>
    </subcellularLocation>
</comment>
<dbReference type="GO" id="GO:0015031">
    <property type="term" value="P:protein transport"/>
    <property type="evidence" value="ECO:0007669"/>
    <property type="project" value="UniProtKB-KW"/>
</dbReference>
<proteinExistence type="inferred from homology"/>
<dbReference type="PANTHER" id="PTHR34982:SF1">
    <property type="entry name" value="FLAGELLAR ASSEMBLY PROTEIN FLIH"/>
    <property type="match status" value="1"/>
</dbReference>
<evidence type="ECO:0000256" key="5">
    <source>
        <dbReference type="ARBA" id="ARBA00022448"/>
    </source>
</evidence>
<evidence type="ECO:0000256" key="3">
    <source>
        <dbReference type="ARBA" id="ARBA00006602"/>
    </source>
</evidence>
<dbReference type="InterPro" id="IPR000563">
    <property type="entry name" value="Flag_FliH"/>
</dbReference>
<feature type="domain" description="Flagellar assembly protein FliH/Type III secretion system HrpE" evidence="11">
    <location>
        <begin position="123"/>
        <end position="248"/>
    </location>
</feature>
<dbReference type="Proteomes" id="UP000290637">
    <property type="component" value="Chromosome"/>
</dbReference>
<evidence type="ECO:0000313" key="12">
    <source>
        <dbReference type="EMBL" id="QBE64845.1"/>
    </source>
</evidence>
<evidence type="ECO:0000256" key="2">
    <source>
        <dbReference type="ARBA" id="ARBA00004496"/>
    </source>
</evidence>
<keyword evidence="8" id="KW-0653">Protein transport</keyword>
<feature type="region of interest" description="Disordered" evidence="10">
    <location>
        <begin position="19"/>
        <end position="78"/>
    </location>
</feature>
<sequence>MATFPKDAQPAFQRWELKSFGDLRPSTVAAREKEEAETRTRAEQANSQAAQQQAAEARARQAEYERELNAPPPPMMPAGPSEEELAAIREEARQQGYEDGYAQGHRAGEDEAIREGEEALKAALAPLADLANNFSEALRGADQLIANDVLDLALHLARNMLKQALPVKPEFIVPIVQDAIAYLPTMQKPAVLFLHPDDAAIIRGAMGEELDKGGWIVSDDMSIERGGCRIDTPSNQIDAQVQARWTRLAHAVGKNLDWLEGE</sequence>
<dbReference type="GO" id="GO:0071973">
    <property type="term" value="P:bacterial-type flagellum-dependent cell motility"/>
    <property type="evidence" value="ECO:0007669"/>
    <property type="project" value="InterPro"/>
</dbReference>
<dbReference type="PRINTS" id="PR01003">
    <property type="entry name" value="FLGFLIH"/>
</dbReference>
<evidence type="ECO:0000256" key="1">
    <source>
        <dbReference type="ARBA" id="ARBA00003041"/>
    </source>
</evidence>
<name>A0A4P6L122_9BURK</name>
<dbReference type="Pfam" id="PF02108">
    <property type="entry name" value="FliH"/>
    <property type="match status" value="1"/>
</dbReference>
<evidence type="ECO:0000256" key="10">
    <source>
        <dbReference type="SAM" id="MobiDB-lite"/>
    </source>
</evidence>
<feature type="compositionally biased region" description="Basic and acidic residues" evidence="10">
    <location>
        <begin position="30"/>
        <end position="42"/>
    </location>
</feature>
<gene>
    <name evidence="12" type="ORF">EWM63_19130</name>
</gene>
<evidence type="ECO:0000256" key="9">
    <source>
        <dbReference type="ARBA" id="ARBA00023225"/>
    </source>
</evidence>
<dbReference type="RefSeq" id="WP_130187960.1">
    <property type="nucleotide sequence ID" value="NZ_CP035913.1"/>
</dbReference>
<feature type="compositionally biased region" description="Basic and acidic residues" evidence="10">
    <location>
        <begin position="57"/>
        <end position="68"/>
    </location>
</feature>
<feature type="compositionally biased region" description="Low complexity" evidence="10">
    <location>
        <begin position="43"/>
        <end position="56"/>
    </location>
</feature>
<protein>
    <recommendedName>
        <fullName evidence="4">Flagellar assembly protein FliH</fullName>
    </recommendedName>
</protein>
<reference evidence="12 13" key="1">
    <citation type="submission" date="2019-02" db="EMBL/GenBank/DDBJ databases">
        <title>Draft Genome Sequences of Six Type Strains of the Genus Massilia.</title>
        <authorList>
            <person name="Miess H."/>
            <person name="Frediansyhah A."/>
            <person name="Gross H."/>
        </authorList>
    </citation>
    <scope>NUCLEOTIDE SEQUENCE [LARGE SCALE GENOMIC DNA]</scope>
    <source>
        <strain evidence="12 13">DSM 17473</strain>
    </source>
</reference>
<keyword evidence="9" id="KW-1006">Bacterial flagellum protein export</keyword>
<evidence type="ECO:0000256" key="7">
    <source>
        <dbReference type="ARBA" id="ARBA00022795"/>
    </source>
</evidence>
<accession>A0A4P6L122</accession>
<keyword evidence="7" id="KW-1005">Bacterial flagellum biogenesis</keyword>